<dbReference type="AlphaFoldDB" id="A0A368K126"/>
<reference evidence="2 3" key="1">
    <citation type="submission" date="2018-07" db="EMBL/GenBank/DDBJ databases">
        <title>The draft genome of Phyllobacterium salinisoli.</title>
        <authorList>
            <person name="Liu L."/>
            <person name="Li L."/>
            <person name="Zhang X."/>
            <person name="Liang L."/>
        </authorList>
    </citation>
    <scope>NUCLEOTIDE SEQUENCE [LARGE SCALE GENOMIC DNA]</scope>
    <source>
        <strain evidence="2 3">LLAN61</strain>
    </source>
</reference>
<keyword evidence="3" id="KW-1185">Reference proteome</keyword>
<feature type="region of interest" description="Disordered" evidence="1">
    <location>
        <begin position="88"/>
        <end position="152"/>
    </location>
</feature>
<sequence length="508" mass="57336">MPDLPHTKLLARKISDFCRLRVDPALPPRDSTRIKEFLLGLIAQSQMPPRKVRGYDWNEIALQCGLDRDAIRGARAVIEPALDAIVRNTQSPADRPSAKIRKARDSEPRPRHGRPPRQPKEKPGTALRIGPREQSEPRPASTRQKPGAKPRIIEEFPKPLFEEWLDPWLDPPTLREALDLHMRRHGDSYWHLHRAVVREDEKLDQADTVSRIAEYFWSHYRSDAYCSTYVIDFLVKAGRISDIFTVLDADGHVAAVGDPLLRREIQIRRLTLALATCRETGDTVKAVQTILIGAEAQHDEGAFYDLIDKEVDLSVEFSGPSLLRRTLPDRDRAPSHGSVLAHCALSASLKDDRVGTLHYLRMYDAWVSKRPRRKDGEFQGRHVEWKIEDRDIAALVEAVFRIAGVDAAMRDLQRRRPPEVRLRVGLDVVSRLIADGHGQALLDFAAATSPLGPWRLLITVQLALSGHDIDHAQLTRDVGKLCAKFIPSHELGISVRKRLAYPNAAIAC</sequence>
<accession>A0A368K126</accession>
<name>A0A368K126_9HYPH</name>
<evidence type="ECO:0000313" key="3">
    <source>
        <dbReference type="Proteomes" id="UP000253420"/>
    </source>
</evidence>
<proteinExistence type="predicted"/>
<evidence type="ECO:0000256" key="1">
    <source>
        <dbReference type="SAM" id="MobiDB-lite"/>
    </source>
</evidence>
<organism evidence="2 3">
    <name type="scientific">Phyllobacterium salinisoli</name>
    <dbReference type="NCBI Taxonomy" id="1899321"/>
    <lineage>
        <taxon>Bacteria</taxon>
        <taxon>Pseudomonadati</taxon>
        <taxon>Pseudomonadota</taxon>
        <taxon>Alphaproteobacteria</taxon>
        <taxon>Hyphomicrobiales</taxon>
        <taxon>Phyllobacteriaceae</taxon>
        <taxon>Phyllobacterium</taxon>
    </lineage>
</organism>
<dbReference type="EMBL" id="QOZG01000010">
    <property type="protein sequence ID" value="RCS22102.1"/>
    <property type="molecule type" value="Genomic_DNA"/>
</dbReference>
<gene>
    <name evidence="2" type="ORF">DUT91_20540</name>
</gene>
<protein>
    <submittedName>
        <fullName evidence="2">Uncharacterized protein</fullName>
    </submittedName>
</protein>
<dbReference type="RefSeq" id="WP_114442356.1">
    <property type="nucleotide sequence ID" value="NZ_QOZG01000010.1"/>
</dbReference>
<evidence type="ECO:0000313" key="2">
    <source>
        <dbReference type="EMBL" id="RCS22102.1"/>
    </source>
</evidence>
<dbReference type="Proteomes" id="UP000253420">
    <property type="component" value="Unassembled WGS sequence"/>
</dbReference>
<dbReference type="OrthoDB" id="7437883at2"/>
<comment type="caution">
    <text evidence="2">The sequence shown here is derived from an EMBL/GenBank/DDBJ whole genome shotgun (WGS) entry which is preliminary data.</text>
</comment>